<dbReference type="GeneID" id="16607127"/>
<dbReference type="RefSeq" id="YP_008438416.1">
    <property type="nucleotide sequence ID" value="NC_022098.1"/>
</dbReference>
<gene>
    <name evidence="1" type="ORF">psal_cds_1110</name>
</gene>
<dbReference type="Proteomes" id="UP000204584">
    <property type="component" value="Segment"/>
</dbReference>
<sequence length="292" mass="31196">MGGSVSTSATTHRARTETPTAVVAGSWIDLDEVRETLLACVDRDTGAANTAAILAVEYAHNHRIASEMLSLVGHGCRLLVGAALSPDVDPFTRLKAEPCGRLSTATPEGLLLLWERREVADAIAAASILAPMAVSDLYGPLDKRNGRARSLWRQCWLPTATAALRAGPGCPVWTADRIDRVGAVLRALIDLCALRDSGIEHIRAAVVAAGAVSDHALALADTILGISNGAEGTRHIQQSVARPTDVQQGLRDMLSWIDAMECTDVLFDGVLKHHQAERIARMADSDLRLVQH</sequence>
<dbReference type="KEGG" id="vg:16607127"/>
<evidence type="ECO:0000313" key="2">
    <source>
        <dbReference type="Proteomes" id="UP000204584"/>
    </source>
</evidence>
<name>S4W4S4_9VIRU</name>
<reference evidence="1 2" key="1">
    <citation type="journal article" date="2013" name="Science">
        <title>Pandoraviruses: amoeba viruses with genomes up to 2.5 Mb reaching that of parasitic eukaryotes.</title>
        <authorList>
            <person name="Philippe N."/>
            <person name="Legendre M."/>
            <person name="Doutre G."/>
            <person name="Coute Y."/>
            <person name="Poirot O."/>
            <person name="Lescot M."/>
            <person name="Arslan D."/>
            <person name="Seltzer V."/>
            <person name="Bertaux L."/>
            <person name="Bruley C."/>
            <person name="Garin J."/>
            <person name="Claverie J.M."/>
            <person name="Abergel C."/>
        </authorList>
    </citation>
    <scope>NUCLEOTIDE SEQUENCE [LARGE SCALE GENOMIC DNA]</scope>
</reference>
<evidence type="ECO:0000313" key="1">
    <source>
        <dbReference type="EMBL" id="AGO85340.1"/>
    </source>
</evidence>
<accession>S4W4S4</accession>
<dbReference type="EMBL" id="KC977571">
    <property type="protein sequence ID" value="AGO85340.1"/>
    <property type="molecule type" value="Genomic_DNA"/>
</dbReference>
<keyword evidence="2" id="KW-1185">Reference proteome</keyword>
<organism evidence="1 2">
    <name type="scientific">Pandoravirus salinus</name>
    <dbReference type="NCBI Taxonomy" id="1349410"/>
    <lineage>
        <taxon>Viruses</taxon>
        <taxon>Pandoravirus</taxon>
    </lineage>
</organism>
<proteinExistence type="predicted"/>
<protein>
    <submittedName>
        <fullName evidence="1">Uncharacterized protein</fullName>
    </submittedName>
</protein>